<dbReference type="EMBL" id="CAJOBZ010000003">
    <property type="protein sequence ID" value="CAF4774649.1"/>
    <property type="molecule type" value="Genomic_DNA"/>
</dbReference>
<keyword evidence="3" id="KW-1185">Reference proteome</keyword>
<dbReference type="Proteomes" id="UP000663880">
    <property type="component" value="Unassembled WGS sequence"/>
</dbReference>
<feature type="compositionally biased region" description="Polar residues" evidence="1">
    <location>
        <begin position="25"/>
        <end position="36"/>
    </location>
</feature>
<protein>
    <submittedName>
        <fullName evidence="2">Uncharacterized protein</fullName>
    </submittedName>
</protein>
<evidence type="ECO:0000313" key="3">
    <source>
        <dbReference type="Proteomes" id="UP000663880"/>
    </source>
</evidence>
<gene>
    <name evidence="2" type="ORF">PMACD_LOCUS2020</name>
</gene>
<proteinExistence type="predicted"/>
<reference evidence="2" key="1">
    <citation type="submission" date="2021-02" db="EMBL/GenBank/DDBJ databases">
        <authorList>
            <person name="Steward A R."/>
        </authorList>
    </citation>
    <scope>NUCLEOTIDE SEQUENCE</scope>
</reference>
<accession>A0A821MXX4</accession>
<sequence>MLVVTSEGQLRRWREHFDETFRPSVLSSSGAPQDTSPPLRPLDINDEPPTCDEVVRAVMALQIIKAPGVDLITAEMFKADLATTVDTLTPLIDKI</sequence>
<name>A0A821MXX4_9NEOP</name>
<dbReference type="AlphaFoldDB" id="A0A821MXX4"/>
<evidence type="ECO:0000313" key="2">
    <source>
        <dbReference type="EMBL" id="CAF4774649.1"/>
    </source>
</evidence>
<comment type="caution">
    <text evidence="2">The sequence shown here is derived from an EMBL/GenBank/DDBJ whole genome shotgun (WGS) entry which is preliminary data.</text>
</comment>
<feature type="region of interest" description="Disordered" evidence="1">
    <location>
        <begin position="23"/>
        <end position="47"/>
    </location>
</feature>
<organism evidence="2 3">
    <name type="scientific">Pieris macdunnoughi</name>
    <dbReference type="NCBI Taxonomy" id="345717"/>
    <lineage>
        <taxon>Eukaryota</taxon>
        <taxon>Metazoa</taxon>
        <taxon>Ecdysozoa</taxon>
        <taxon>Arthropoda</taxon>
        <taxon>Hexapoda</taxon>
        <taxon>Insecta</taxon>
        <taxon>Pterygota</taxon>
        <taxon>Neoptera</taxon>
        <taxon>Endopterygota</taxon>
        <taxon>Lepidoptera</taxon>
        <taxon>Glossata</taxon>
        <taxon>Ditrysia</taxon>
        <taxon>Papilionoidea</taxon>
        <taxon>Pieridae</taxon>
        <taxon>Pierinae</taxon>
        <taxon>Pieris</taxon>
    </lineage>
</organism>
<evidence type="ECO:0000256" key="1">
    <source>
        <dbReference type="SAM" id="MobiDB-lite"/>
    </source>
</evidence>
<dbReference type="OrthoDB" id="412793at2759"/>